<sequence length="655" mass="74492">MRFSEFPFLRYALFFILGIVLYPVLSKIGIWVIIGVAAASGLIYLFLVFANDDRRRYKFQIILPLLAYLQLAAAGFFFTYQKDIKNHPNHLLNSNKEIKAYMGTVISYDEPKPNSIANRINVKKVFDGKVWEEKQGEVLIYHRSAQGLSSGDLLLISGSPQNIQGPTNPFEFDYRKFMQNQQVSHQHFIGEKFEKIGKLTENPIETFFINIRSEILSGMDSLIHNRQANQVAKAILLGQKKDMDRDISDAYVTAGAMHILAVSGLHVGIVYGFFFLFIKPYRLKVKKRIIYLSIIILLIWGYALLTGMSPSVMRAATMFSLMALAQMKSRNPSIFNAIALSAVVLLVYDPFLIYAVGFQLSYLALIGILVIQPLLVRLWSPTNRIVDYIWQITTVSFAAQLATFPISAYYFHVFPTYFAIANLVAIPGAFLMMALGVPLMVLIKVPYISLVLAWVTEKTIIVVNTLIFWFQELPGSRISDIYFSLNFIWVYWLMLSLFILLWLYPGRKMAYTILVMLGLVGISRLVFAFIPKEKNEITLYAAGKGMALDYHFGETLFWYDQASEQDISFKVLPNRNASTAKSRFPMVAFETENGLEIPIPGQSQNLVIQKNTIHFAGGGIDFSIFRWEENKWTSVTKSDSILMDSHSYKIILNSP</sequence>
<feature type="transmembrane region" description="Helical" evidence="6">
    <location>
        <begin position="334"/>
        <end position="354"/>
    </location>
</feature>
<feature type="transmembrane region" description="Helical" evidence="6">
    <location>
        <begin position="289"/>
        <end position="305"/>
    </location>
</feature>
<evidence type="ECO:0000313" key="10">
    <source>
        <dbReference type="Proteomes" id="UP001142175"/>
    </source>
</evidence>
<dbReference type="RefSeq" id="WP_258423907.1">
    <property type="nucleotide sequence ID" value="NZ_JANSUY010000012.1"/>
</dbReference>
<evidence type="ECO:0000256" key="2">
    <source>
        <dbReference type="ARBA" id="ARBA00022475"/>
    </source>
</evidence>
<dbReference type="InterPro" id="IPR004477">
    <property type="entry name" value="ComEC_N"/>
</dbReference>
<feature type="domain" description="DUF4131" evidence="8">
    <location>
        <begin position="29"/>
        <end position="189"/>
    </location>
</feature>
<feature type="transmembrane region" description="Helical" evidence="6">
    <location>
        <begin position="7"/>
        <end position="24"/>
    </location>
</feature>
<dbReference type="NCBIfam" id="TIGR00360">
    <property type="entry name" value="ComEC_N-term"/>
    <property type="match status" value="1"/>
</dbReference>
<evidence type="ECO:0000256" key="1">
    <source>
        <dbReference type="ARBA" id="ARBA00004651"/>
    </source>
</evidence>
<keyword evidence="4 6" id="KW-1133">Transmembrane helix</keyword>
<comment type="subcellular location">
    <subcellularLocation>
        <location evidence="1">Cell membrane</location>
        <topology evidence="1">Multi-pass membrane protein</topology>
    </subcellularLocation>
</comment>
<feature type="transmembrane region" description="Helical" evidence="6">
    <location>
        <begin position="450"/>
        <end position="470"/>
    </location>
</feature>
<dbReference type="GO" id="GO:0005886">
    <property type="term" value="C:plasma membrane"/>
    <property type="evidence" value="ECO:0007669"/>
    <property type="project" value="UniProtKB-SubCell"/>
</dbReference>
<evidence type="ECO:0000259" key="7">
    <source>
        <dbReference type="Pfam" id="PF03772"/>
    </source>
</evidence>
<feature type="transmembrane region" description="Helical" evidence="6">
    <location>
        <begin position="360"/>
        <end position="376"/>
    </location>
</feature>
<dbReference type="PANTHER" id="PTHR30619:SF1">
    <property type="entry name" value="RECOMBINATION PROTEIN 2"/>
    <property type="match status" value="1"/>
</dbReference>
<reference evidence="9" key="1">
    <citation type="submission" date="2022-08" db="EMBL/GenBank/DDBJ databases">
        <authorList>
            <person name="Zhang D."/>
        </authorList>
    </citation>
    <scope>NUCLEOTIDE SEQUENCE</scope>
    <source>
        <strain evidence="9">XJ19-11</strain>
    </source>
</reference>
<gene>
    <name evidence="9" type="ORF">NU887_13465</name>
</gene>
<evidence type="ECO:0000256" key="6">
    <source>
        <dbReference type="SAM" id="Phobius"/>
    </source>
</evidence>
<dbReference type="InterPro" id="IPR052159">
    <property type="entry name" value="Competence_DNA_uptake"/>
</dbReference>
<organism evidence="9 10">
    <name type="scientific">Aquiflexum gelatinilyticum</name>
    <dbReference type="NCBI Taxonomy" id="2961943"/>
    <lineage>
        <taxon>Bacteria</taxon>
        <taxon>Pseudomonadati</taxon>
        <taxon>Bacteroidota</taxon>
        <taxon>Cytophagia</taxon>
        <taxon>Cytophagales</taxon>
        <taxon>Cyclobacteriaceae</taxon>
        <taxon>Aquiflexum</taxon>
    </lineage>
</organism>
<feature type="transmembrane region" description="Helical" evidence="6">
    <location>
        <begin position="511"/>
        <end position="530"/>
    </location>
</feature>
<evidence type="ECO:0000313" key="9">
    <source>
        <dbReference type="EMBL" id="MCR9016049.1"/>
    </source>
</evidence>
<feature type="domain" description="ComEC/Rec2-related protein" evidence="7">
    <location>
        <begin position="235"/>
        <end position="502"/>
    </location>
</feature>
<proteinExistence type="predicted"/>
<dbReference type="AlphaFoldDB" id="A0A9X2PAH2"/>
<feature type="transmembrane region" description="Helical" evidence="6">
    <location>
        <begin position="61"/>
        <end position="80"/>
    </location>
</feature>
<evidence type="ECO:0000256" key="3">
    <source>
        <dbReference type="ARBA" id="ARBA00022692"/>
    </source>
</evidence>
<evidence type="ECO:0000256" key="5">
    <source>
        <dbReference type="ARBA" id="ARBA00023136"/>
    </source>
</evidence>
<name>A0A9X2PAH2_9BACT</name>
<feature type="transmembrane region" description="Helical" evidence="6">
    <location>
        <begin position="388"/>
        <end position="411"/>
    </location>
</feature>
<feature type="transmembrane region" description="Helical" evidence="6">
    <location>
        <begin position="250"/>
        <end position="277"/>
    </location>
</feature>
<dbReference type="Pfam" id="PF03772">
    <property type="entry name" value="Competence"/>
    <property type="match status" value="1"/>
</dbReference>
<dbReference type="PANTHER" id="PTHR30619">
    <property type="entry name" value="DNA INTERNALIZATION/COMPETENCE PROTEIN COMEC/REC2"/>
    <property type="match status" value="1"/>
</dbReference>
<keyword evidence="10" id="KW-1185">Reference proteome</keyword>
<accession>A0A9X2PAH2</accession>
<feature type="transmembrane region" description="Helical" evidence="6">
    <location>
        <begin position="482"/>
        <end position="504"/>
    </location>
</feature>
<dbReference type="InterPro" id="IPR025405">
    <property type="entry name" value="DUF4131"/>
</dbReference>
<feature type="transmembrane region" description="Helical" evidence="6">
    <location>
        <begin position="417"/>
        <end position="443"/>
    </location>
</feature>
<dbReference type="EMBL" id="JANSUY010000012">
    <property type="protein sequence ID" value="MCR9016049.1"/>
    <property type="molecule type" value="Genomic_DNA"/>
</dbReference>
<protein>
    <submittedName>
        <fullName evidence="9">ComEC family competence protein</fullName>
    </submittedName>
</protein>
<evidence type="ECO:0000259" key="8">
    <source>
        <dbReference type="Pfam" id="PF13567"/>
    </source>
</evidence>
<comment type="caution">
    <text evidence="9">The sequence shown here is derived from an EMBL/GenBank/DDBJ whole genome shotgun (WGS) entry which is preliminary data.</text>
</comment>
<evidence type="ECO:0000256" key="4">
    <source>
        <dbReference type="ARBA" id="ARBA00022989"/>
    </source>
</evidence>
<dbReference type="Pfam" id="PF13567">
    <property type="entry name" value="DUF4131"/>
    <property type="match status" value="1"/>
</dbReference>
<keyword evidence="2" id="KW-1003">Cell membrane</keyword>
<keyword evidence="5 6" id="KW-0472">Membrane</keyword>
<dbReference type="Proteomes" id="UP001142175">
    <property type="component" value="Unassembled WGS sequence"/>
</dbReference>
<keyword evidence="3 6" id="KW-0812">Transmembrane</keyword>
<feature type="transmembrane region" description="Helical" evidence="6">
    <location>
        <begin position="30"/>
        <end position="49"/>
    </location>
</feature>